<dbReference type="InterPro" id="IPR038261">
    <property type="entry name" value="GPP34-like_sf"/>
</dbReference>
<feature type="region of interest" description="Disordered" evidence="5">
    <location>
        <begin position="105"/>
        <end position="136"/>
    </location>
</feature>
<organism evidence="6 7">
    <name type="scientific">Streptomyces cinnabarinus</name>
    <dbReference type="NCBI Taxonomy" id="67287"/>
    <lineage>
        <taxon>Bacteria</taxon>
        <taxon>Bacillati</taxon>
        <taxon>Actinomycetota</taxon>
        <taxon>Actinomycetes</taxon>
        <taxon>Kitasatosporales</taxon>
        <taxon>Streptomycetaceae</taxon>
        <taxon>Streptomyces</taxon>
    </lineage>
</organism>
<evidence type="ECO:0000256" key="2">
    <source>
        <dbReference type="ARBA" id="ARBA00023034"/>
    </source>
</evidence>
<dbReference type="InterPro" id="IPR008628">
    <property type="entry name" value="GPP34-like"/>
</dbReference>
<evidence type="ECO:0000313" key="6">
    <source>
        <dbReference type="EMBL" id="WAZ26858.1"/>
    </source>
</evidence>
<accession>A0ABY7KS72</accession>
<comment type="subcellular location">
    <subcellularLocation>
        <location evidence="1">Golgi apparatus membrane</location>
        <topology evidence="1">Peripheral membrane protein</topology>
        <orientation evidence="1">Cytoplasmic side</orientation>
    </subcellularLocation>
</comment>
<evidence type="ECO:0000256" key="4">
    <source>
        <dbReference type="ARBA" id="ARBA00023136"/>
    </source>
</evidence>
<evidence type="ECO:0000313" key="7">
    <source>
        <dbReference type="Proteomes" id="UP001164439"/>
    </source>
</evidence>
<sequence>MTTARDLALVILSLPPDRTVERGDLSLALAGAEAIDLLEAGALTLDGDRMVPGPEPATGDRLLDQAATALVGREPYETVEDWLWRRGSGLAGVYAKELEGAGLIAPSTGRGLRPRTSRSAPADTPQLRRAAERQASGEPVLAALTSVLRIGDTPPDHHENPDGDAITKVVGAVGDTVTELRAVRLRRDVEDAAFDNIWRGY</sequence>
<dbReference type="Pfam" id="PF05719">
    <property type="entry name" value="GPP34"/>
    <property type="match status" value="1"/>
</dbReference>
<keyword evidence="2" id="KW-0333">Golgi apparatus</keyword>
<dbReference type="RefSeq" id="WP_269664344.1">
    <property type="nucleotide sequence ID" value="NZ_CP114413.1"/>
</dbReference>
<keyword evidence="3" id="KW-0446">Lipid-binding</keyword>
<gene>
    <name evidence="6" type="ORF">STRCI_008514</name>
</gene>
<keyword evidence="4" id="KW-0472">Membrane</keyword>
<dbReference type="Gene3D" id="1.10.3630.10">
    <property type="entry name" value="yeast vps74-n-term truncation variant domain like"/>
    <property type="match status" value="1"/>
</dbReference>
<dbReference type="EMBL" id="CP114413">
    <property type="protein sequence ID" value="WAZ26858.1"/>
    <property type="molecule type" value="Genomic_DNA"/>
</dbReference>
<evidence type="ECO:0000256" key="5">
    <source>
        <dbReference type="SAM" id="MobiDB-lite"/>
    </source>
</evidence>
<reference evidence="6" key="1">
    <citation type="submission" date="2022-12" db="EMBL/GenBank/DDBJ databases">
        <authorList>
            <person name="Ruckert C."/>
            <person name="Busche T."/>
            <person name="Kalinowski J."/>
            <person name="Wittmann C."/>
        </authorList>
    </citation>
    <scope>NUCLEOTIDE SEQUENCE</scope>
    <source>
        <strain evidence="6">DSM 40467</strain>
    </source>
</reference>
<protein>
    <submittedName>
        <fullName evidence="6">GPP34 family phosphoprotein</fullName>
    </submittedName>
</protein>
<keyword evidence="7" id="KW-1185">Reference proteome</keyword>
<name>A0ABY7KS72_9ACTN</name>
<dbReference type="Proteomes" id="UP001164439">
    <property type="component" value="Chromosome"/>
</dbReference>
<proteinExistence type="predicted"/>
<evidence type="ECO:0000256" key="1">
    <source>
        <dbReference type="ARBA" id="ARBA00004255"/>
    </source>
</evidence>
<evidence type="ECO:0000256" key="3">
    <source>
        <dbReference type="ARBA" id="ARBA00023121"/>
    </source>
</evidence>